<dbReference type="Gene3D" id="1.10.357.10">
    <property type="entry name" value="Tetracycline Repressor, domain 2"/>
    <property type="match status" value="1"/>
</dbReference>
<keyword evidence="3" id="KW-0804">Transcription</keyword>
<name>A0ABU6HLF9_9RHOB</name>
<evidence type="ECO:0000313" key="6">
    <source>
        <dbReference type="EMBL" id="MEC3863293.1"/>
    </source>
</evidence>
<keyword evidence="7" id="KW-1185">Reference proteome</keyword>
<evidence type="ECO:0000256" key="3">
    <source>
        <dbReference type="ARBA" id="ARBA00023163"/>
    </source>
</evidence>
<evidence type="ECO:0000259" key="5">
    <source>
        <dbReference type="PROSITE" id="PS50977"/>
    </source>
</evidence>
<sequence length="193" mass="20632">MTDAKSLNPRTARSRARILDATEMVFREMGYEAAKVEAIAARAGLTRKTVYNHFSSKEALADAVIARAGAQTEPLYGPAIRSGEPALDLLATILCDSSKWCTANPDLARRALAPRLRPTASPPEDPSLQGVVIDAIRLGQSQGVIRQDEDAGFLSLVLLGLYAQAMLSALETSEIGSDGVRRIVRLVVEGIGT</sequence>
<dbReference type="InterPro" id="IPR009057">
    <property type="entry name" value="Homeodomain-like_sf"/>
</dbReference>
<dbReference type="Pfam" id="PF00440">
    <property type="entry name" value="TetR_N"/>
    <property type="match status" value="1"/>
</dbReference>
<feature type="domain" description="HTH tetR-type" evidence="5">
    <location>
        <begin position="12"/>
        <end position="72"/>
    </location>
</feature>
<reference evidence="6 7" key="1">
    <citation type="submission" date="2024-01" db="EMBL/GenBank/DDBJ databases">
        <title>Mesobacterium rodlantinim sp. nov., isolated from shallow sea hydrothermal systems off Kueishantao Island.</title>
        <authorList>
            <person name="Su Z."/>
            <person name="Tang K."/>
        </authorList>
    </citation>
    <scope>NUCLEOTIDE SEQUENCE [LARGE SCALE GENOMIC DNA]</scope>
    <source>
        <strain evidence="6 7">TK19101</strain>
    </source>
</reference>
<accession>A0ABU6HLF9</accession>
<dbReference type="EMBL" id="JAYLLH010000047">
    <property type="protein sequence ID" value="MEC3863293.1"/>
    <property type="molecule type" value="Genomic_DNA"/>
</dbReference>
<comment type="caution">
    <text evidence="6">The sequence shown here is derived from an EMBL/GenBank/DDBJ whole genome shotgun (WGS) entry which is preliminary data.</text>
</comment>
<keyword evidence="1" id="KW-0805">Transcription regulation</keyword>
<evidence type="ECO:0000313" key="7">
    <source>
        <dbReference type="Proteomes" id="UP001348149"/>
    </source>
</evidence>
<dbReference type="SUPFAM" id="SSF46689">
    <property type="entry name" value="Homeodomain-like"/>
    <property type="match status" value="1"/>
</dbReference>
<organism evidence="6 7">
    <name type="scientific">Mesobacterium hydrothermale</name>
    <dbReference type="NCBI Taxonomy" id="3111907"/>
    <lineage>
        <taxon>Bacteria</taxon>
        <taxon>Pseudomonadati</taxon>
        <taxon>Pseudomonadota</taxon>
        <taxon>Alphaproteobacteria</taxon>
        <taxon>Rhodobacterales</taxon>
        <taxon>Roseobacteraceae</taxon>
        <taxon>Mesobacterium</taxon>
    </lineage>
</organism>
<feature type="DNA-binding region" description="H-T-H motif" evidence="4">
    <location>
        <begin position="35"/>
        <end position="54"/>
    </location>
</feature>
<dbReference type="PROSITE" id="PS50977">
    <property type="entry name" value="HTH_TETR_2"/>
    <property type="match status" value="1"/>
</dbReference>
<dbReference type="InterPro" id="IPR050109">
    <property type="entry name" value="HTH-type_TetR-like_transc_reg"/>
</dbReference>
<dbReference type="RefSeq" id="WP_326299360.1">
    <property type="nucleotide sequence ID" value="NZ_JAYLLH010000047.1"/>
</dbReference>
<evidence type="ECO:0000256" key="1">
    <source>
        <dbReference type="ARBA" id="ARBA00023015"/>
    </source>
</evidence>
<keyword evidence="2 4" id="KW-0238">DNA-binding</keyword>
<proteinExistence type="predicted"/>
<gene>
    <name evidence="6" type="ORF">VK792_18545</name>
</gene>
<evidence type="ECO:0000256" key="4">
    <source>
        <dbReference type="PROSITE-ProRule" id="PRU00335"/>
    </source>
</evidence>
<evidence type="ECO:0000256" key="2">
    <source>
        <dbReference type="ARBA" id="ARBA00023125"/>
    </source>
</evidence>
<dbReference type="PANTHER" id="PTHR30055:SF234">
    <property type="entry name" value="HTH-TYPE TRANSCRIPTIONAL REGULATOR BETI"/>
    <property type="match status" value="1"/>
</dbReference>
<protein>
    <submittedName>
        <fullName evidence="6">TetR/AcrR family transcriptional regulator</fullName>
    </submittedName>
</protein>
<dbReference type="InterPro" id="IPR001647">
    <property type="entry name" value="HTH_TetR"/>
</dbReference>
<dbReference type="Proteomes" id="UP001348149">
    <property type="component" value="Unassembled WGS sequence"/>
</dbReference>
<dbReference type="PRINTS" id="PR00455">
    <property type="entry name" value="HTHTETR"/>
</dbReference>
<dbReference type="PANTHER" id="PTHR30055">
    <property type="entry name" value="HTH-TYPE TRANSCRIPTIONAL REGULATOR RUTR"/>
    <property type="match status" value="1"/>
</dbReference>